<evidence type="ECO:0000313" key="2">
    <source>
        <dbReference type="Proteomes" id="UP000292886"/>
    </source>
</evidence>
<keyword evidence="2" id="KW-1185">Reference proteome</keyword>
<organism evidence="1 2">
    <name type="scientific">Periweissella cryptocerci</name>
    <dbReference type="NCBI Taxonomy" id="2506420"/>
    <lineage>
        <taxon>Bacteria</taxon>
        <taxon>Bacillati</taxon>
        <taxon>Bacillota</taxon>
        <taxon>Bacilli</taxon>
        <taxon>Lactobacillales</taxon>
        <taxon>Lactobacillaceae</taxon>
        <taxon>Periweissella</taxon>
    </lineage>
</organism>
<proteinExistence type="predicted"/>
<accession>A0A4P6YQY7</accession>
<dbReference type="EMBL" id="CP037940">
    <property type="protein sequence ID" value="QBO35006.1"/>
    <property type="molecule type" value="Genomic_DNA"/>
</dbReference>
<sequence>MTQTKGFSFRGQSVVNKAYVTGDLVNDRIAGKMFIVTEALFDESDDGTFKSLLNIDFVEVIPDSVQMDVISN</sequence>
<dbReference type="KEGG" id="wei:EQG49_00355"/>
<gene>
    <name evidence="1" type="ORF">EQG49_00355</name>
</gene>
<dbReference type="RefSeq" id="WP_133362086.1">
    <property type="nucleotide sequence ID" value="NZ_CP037940.1"/>
</dbReference>
<name>A0A4P6YQY7_9LACO</name>
<reference evidence="2" key="1">
    <citation type="submission" date="2019-03" db="EMBL/GenBank/DDBJ databases">
        <title>Weissella sp. 26KH-42 Genome sequencing.</title>
        <authorList>
            <person name="Heo J."/>
            <person name="Kim S.-J."/>
            <person name="Kim J.-S."/>
            <person name="Hong S.-B."/>
            <person name="Kwon S.-W."/>
        </authorList>
    </citation>
    <scope>NUCLEOTIDE SEQUENCE [LARGE SCALE GENOMIC DNA]</scope>
    <source>
        <strain evidence="2">26KH-42</strain>
    </source>
</reference>
<dbReference type="Proteomes" id="UP000292886">
    <property type="component" value="Chromosome"/>
</dbReference>
<dbReference type="AlphaFoldDB" id="A0A4P6YQY7"/>
<protein>
    <submittedName>
        <fullName evidence="1">Uncharacterized protein</fullName>
    </submittedName>
</protein>
<evidence type="ECO:0000313" key="1">
    <source>
        <dbReference type="EMBL" id="QBO35006.1"/>
    </source>
</evidence>